<organism evidence="1 2">
    <name type="scientific">Streptomyces canarius</name>
    <dbReference type="NCBI Taxonomy" id="285453"/>
    <lineage>
        <taxon>Bacteria</taxon>
        <taxon>Bacillati</taxon>
        <taxon>Actinomycetota</taxon>
        <taxon>Actinomycetes</taxon>
        <taxon>Kitasatosporales</taxon>
        <taxon>Streptomycetaceae</taxon>
        <taxon>Streptomyces</taxon>
    </lineage>
</organism>
<accession>A0ABQ3CJF3</accession>
<protein>
    <submittedName>
        <fullName evidence="1">Uncharacterized protein</fullName>
    </submittedName>
</protein>
<dbReference type="EMBL" id="BMVN01000003">
    <property type="protein sequence ID" value="GHA08706.1"/>
    <property type="molecule type" value="Genomic_DNA"/>
</dbReference>
<dbReference type="Proteomes" id="UP000653644">
    <property type="component" value="Unassembled WGS sequence"/>
</dbReference>
<evidence type="ECO:0000313" key="1">
    <source>
        <dbReference type="EMBL" id="GHA08706.1"/>
    </source>
</evidence>
<gene>
    <name evidence="1" type="ORF">GCM10010345_11320</name>
</gene>
<evidence type="ECO:0000313" key="2">
    <source>
        <dbReference type="Proteomes" id="UP000653644"/>
    </source>
</evidence>
<proteinExistence type="predicted"/>
<name>A0ABQ3CJF3_9ACTN</name>
<dbReference type="RefSeq" id="WP_189882845.1">
    <property type="nucleotide sequence ID" value="NZ_BMVN01000003.1"/>
</dbReference>
<keyword evidence="2" id="KW-1185">Reference proteome</keyword>
<reference evidence="2" key="1">
    <citation type="journal article" date="2019" name="Int. J. Syst. Evol. Microbiol.">
        <title>The Global Catalogue of Microorganisms (GCM) 10K type strain sequencing project: providing services to taxonomists for standard genome sequencing and annotation.</title>
        <authorList>
            <consortium name="The Broad Institute Genomics Platform"/>
            <consortium name="The Broad Institute Genome Sequencing Center for Infectious Disease"/>
            <person name="Wu L."/>
            <person name="Ma J."/>
        </authorList>
    </citation>
    <scope>NUCLEOTIDE SEQUENCE [LARGE SCALE GENOMIC DNA]</scope>
    <source>
        <strain evidence="2">JCM 4733</strain>
    </source>
</reference>
<sequence>MSKVIRAPGAHAEEPAGAGQVSDAVRAKVVEIAEVLCTVTPTDPASEKALFMFIALRTKGAGVEFSRAVLAVFPDPEPGETEGEYGERVLRKVRG</sequence>
<comment type="caution">
    <text evidence="1">The sequence shown here is derived from an EMBL/GenBank/DDBJ whole genome shotgun (WGS) entry which is preliminary data.</text>
</comment>